<dbReference type="GO" id="GO:0008097">
    <property type="term" value="F:5S rRNA binding"/>
    <property type="evidence" value="ECO:0007669"/>
    <property type="project" value="TreeGrafter"/>
</dbReference>
<keyword evidence="4 7" id="KW-0689">Ribosomal protein</keyword>
<dbReference type="Gene3D" id="3.30.420.100">
    <property type="match status" value="1"/>
</dbReference>
<comment type="similarity">
    <text evidence="1 7">Belongs to the universal ribosomal protein uL18 family.</text>
</comment>
<protein>
    <recommendedName>
        <fullName evidence="6 7">Large ribosomal subunit protein uL18</fullName>
    </recommendedName>
</protein>
<evidence type="ECO:0000256" key="2">
    <source>
        <dbReference type="ARBA" id="ARBA00022730"/>
    </source>
</evidence>
<dbReference type="GO" id="GO:0022625">
    <property type="term" value="C:cytosolic large ribosomal subunit"/>
    <property type="evidence" value="ECO:0007669"/>
    <property type="project" value="TreeGrafter"/>
</dbReference>
<reference evidence="9" key="1">
    <citation type="submission" date="2017-01" db="EMBL/GenBank/DDBJ databases">
        <authorList>
            <person name="Varghese N."/>
            <person name="Submissions S."/>
        </authorList>
    </citation>
    <scope>NUCLEOTIDE SEQUENCE [LARGE SCALE GENOMIC DNA]</scope>
    <source>
        <strain evidence="9">DSM 21768</strain>
    </source>
</reference>
<evidence type="ECO:0000313" key="9">
    <source>
        <dbReference type="Proteomes" id="UP000187495"/>
    </source>
</evidence>
<dbReference type="Proteomes" id="UP000187495">
    <property type="component" value="Unassembled WGS sequence"/>
</dbReference>
<keyword evidence="2 7" id="KW-0699">rRNA-binding</keyword>
<evidence type="ECO:0000313" key="8">
    <source>
        <dbReference type="EMBL" id="SIR98856.1"/>
    </source>
</evidence>
<dbReference type="CDD" id="cd00432">
    <property type="entry name" value="Ribosomal_L18_L5e"/>
    <property type="match status" value="1"/>
</dbReference>
<dbReference type="AlphaFoldDB" id="A0A1N7FF53"/>
<dbReference type="InterPro" id="IPR005484">
    <property type="entry name" value="Ribosomal_uL18_bac/plant/anim"/>
</dbReference>
<dbReference type="GO" id="GO:0003735">
    <property type="term" value="F:structural constituent of ribosome"/>
    <property type="evidence" value="ECO:0007669"/>
    <property type="project" value="InterPro"/>
</dbReference>
<evidence type="ECO:0000256" key="1">
    <source>
        <dbReference type="ARBA" id="ARBA00007116"/>
    </source>
</evidence>
<evidence type="ECO:0000256" key="5">
    <source>
        <dbReference type="ARBA" id="ARBA00023274"/>
    </source>
</evidence>
<organism evidence="8 9">
    <name type="scientific">Moraxella cuniculi DSM 21768</name>
    <dbReference type="NCBI Taxonomy" id="1122245"/>
    <lineage>
        <taxon>Bacteria</taxon>
        <taxon>Pseudomonadati</taxon>
        <taxon>Pseudomonadota</taxon>
        <taxon>Gammaproteobacteria</taxon>
        <taxon>Moraxellales</taxon>
        <taxon>Moraxellaceae</taxon>
        <taxon>Moraxella</taxon>
    </lineage>
</organism>
<evidence type="ECO:0000256" key="3">
    <source>
        <dbReference type="ARBA" id="ARBA00022884"/>
    </source>
</evidence>
<dbReference type="RefSeq" id="WP_076555647.1">
    <property type="nucleotide sequence ID" value="NZ_FTNU01000012.1"/>
</dbReference>
<evidence type="ECO:0000256" key="6">
    <source>
        <dbReference type="ARBA" id="ARBA00035197"/>
    </source>
</evidence>
<keyword evidence="9" id="KW-1185">Reference proteome</keyword>
<dbReference type="HAMAP" id="MF_01337_B">
    <property type="entry name" value="Ribosomal_uL18_B"/>
    <property type="match status" value="1"/>
</dbReference>
<accession>A0A1N7FF53</accession>
<keyword evidence="3 7" id="KW-0694">RNA-binding</keyword>
<name>A0A1N7FF53_9GAMM</name>
<comment type="subunit">
    <text evidence="7">Part of the 50S ribosomal subunit; part of the 5S rRNA/L5/L18/L25 subcomplex. Contacts the 5S and 23S rRNAs.</text>
</comment>
<gene>
    <name evidence="7" type="primary">rplR</name>
    <name evidence="8" type="ORF">SAMN02745664_11257</name>
</gene>
<evidence type="ECO:0000256" key="7">
    <source>
        <dbReference type="HAMAP-Rule" id="MF_01337"/>
    </source>
</evidence>
<dbReference type="InterPro" id="IPR004389">
    <property type="entry name" value="Ribosomal_uL18_bac-type"/>
</dbReference>
<dbReference type="SUPFAM" id="SSF53137">
    <property type="entry name" value="Translational machinery components"/>
    <property type="match status" value="1"/>
</dbReference>
<dbReference type="PANTHER" id="PTHR12899">
    <property type="entry name" value="39S RIBOSOMAL PROTEIN L18, MITOCHONDRIAL"/>
    <property type="match status" value="1"/>
</dbReference>
<dbReference type="EMBL" id="FTNU01000012">
    <property type="protein sequence ID" value="SIR98856.1"/>
    <property type="molecule type" value="Genomic_DNA"/>
</dbReference>
<proteinExistence type="inferred from homology"/>
<dbReference type="FunFam" id="3.30.420.100:FF:000001">
    <property type="entry name" value="50S ribosomal protein L18"/>
    <property type="match status" value="1"/>
</dbReference>
<dbReference type="NCBIfam" id="TIGR00060">
    <property type="entry name" value="L18_bact"/>
    <property type="match status" value="1"/>
</dbReference>
<evidence type="ECO:0000256" key="4">
    <source>
        <dbReference type="ARBA" id="ARBA00022980"/>
    </source>
</evidence>
<dbReference type="InterPro" id="IPR057268">
    <property type="entry name" value="Ribosomal_L18"/>
</dbReference>
<sequence>MFDKKAARLRRAKKTRAHIRHLGVNRLTVTRTPRHIYAQIISPTGGVVVAQASTLDASLRSGTTGNVEAAKAVGALIAERAKAAGVTKVAFDRSGFKYHGRVKALADAARENGLEF</sequence>
<dbReference type="GO" id="GO:0006412">
    <property type="term" value="P:translation"/>
    <property type="evidence" value="ECO:0007669"/>
    <property type="project" value="UniProtKB-UniRule"/>
</dbReference>
<dbReference type="STRING" id="34061.B0189_04255"/>
<comment type="function">
    <text evidence="7">This is one of the proteins that bind and probably mediate the attachment of the 5S RNA into the large ribosomal subunit, where it forms part of the central protuberance.</text>
</comment>
<dbReference type="Pfam" id="PF00861">
    <property type="entry name" value="Ribosomal_L18p"/>
    <property type="match status" value="1"/>
</dbReference>
<keyword evidence="5 7" id="KW-0687">Ribonucleoprotein</keyword>
<dbReference type="PANTHER" id="PTHR12899:SF3">
    <property type="entry name" value="LARGE RIBOSOMAL SUBUNIT PROTEIN UL18M"/>
    <property type="match status" value="1"/>
</dbReference>